<accession>A0A8X6HWM5</accession>
<comment type="caution">
    <text evidence="1">The sequence shown here is derived from an EMBL/GenBank/DDBJ whole genome shotgun (WGS) entry which is preliminary data.</text>
</comment>
<gene>
    <name evidence="1" type="ORF">TNCT_334481</name>
</gene>
<dbReference type="EMBL" id="BMAO01014311">
    <property type="protein sequence ID" value="GFQ94134.1"/>
    <property type="molecule type" value="Genomic_DNA"/>
</dbReference>
<proteinExistence type="predicted"/>
<keyword evidence="2" id="KW-1185">Reference proteome</keyword>
<name>A0A8X6HWM5_TRICU</name>
<protein>
    <submittedName>
        <fullName evidence="1">Uncharacterized protein</fullName>
    </submittedName>
</protein>
<organism evidence="1 2">
    <name type="scientific">Trichonephila clavata</name>
    <name type="common">Joro spider</name>
    <name type="synonym">Nephila clavata</name>
    <dbReference type="NCBI Taxonomy" id="2740835"/>
    <lineage>
        <taxon>Eukaryota</taxon>
        <taxon>Metazoa</taxon>
        <taxon>Ecdysozoa</taxon>
        <taxon>Arthropoda</taxon>
        <taxon>Chelicerata</taxon>
        <taxon>Arachnida</taxon>
        <taxon>Araneae</taxon>
        <taxon>Araneomorphae</taxon>
        <taxon>Entelegynae</taxon>
        <taxon>Araneoidea</taxon>
        <taxon>Nephilidae</taxon>
        <taxon>Trichonephila</taxon>
    </lineage>
</organism>
<evidence type="ECO:0000313" key="2">
    <source>
        <dbReference type="Proteomes" id="UP000887116"/>
    </source>
</evidence>
<dbReference type="AlphaFoldDB" id="A0A8X6HWM5"/>
<evidence type="ECO:0000313" key="1">
    <source>
        <dbReference type="EMBL" id="GFQ94134.1"/>
    </source>
</evidence>
<reference evidence="1" key="1">
    <citation type="submission" date="2020-07" db="EMBL/GenBank/DDBJ databases">
        <title>Multicomponent nature underlies the extraordinary mechanical properties of spider dragline silk.</title>
        <authorList>
            <person name="Kono N."/>
            <person name="Nakamura H."/>
            <person name="Mori M."/>
            <person name="Yoshida Y."/>
            <person name="Ohtoshi R."/>
            <person name="Malay A.D."/>
            <person name="Moran D.A.P."/>
            <person name="Tomita M."/>
            <person name="Numata K."/>
            <person name="Arakawa K."/>
        </authorList>
    </citation>
    <scope>NUCLEOTIDE SEQUENCE</scope>
</reference>
<dbReference type="Proteomes" id="UP000887116">
    <property type="component" value="Unassembled WGS sequence"/>
</dbReference>
<dbReference type="OrthoDB" id="10269910at2759"/>
<sequence>MAKKLLDDPHHQCRRRKTARSEALLIDLLSIPRSPTTGSLKTINFFPSSDCDMQEIHIPGRACSKYLDNSEPESRDTN</sequence>